<protein>
    <submittedName>
        <fullName evidence="3">Non-specific serine/threonine protein kinase</fullName>
    </submittedName>
</protein>
<dbReference type="AlphaFoldDB" id="A0A0R3WPB3"/>
<evidence type="ECO:0000313" key="3">
    <source>
        <dbReference type="WBParaSite" id="TTAC_0000260301-mRNA-1"/>
    </source>
</evidence>
<dbReference type="OrthoDB" id="6263911at2759"/>
<evidence type="ECO:0000313" key="1">
    <source>
        <dbReference type="EMBL" id="VDM20580.1"/>
    </source>
</evidence>
<dbReference type="WBParaSite" id="TTAC_0000260301-mRNA-1">
    <property type="protein sequence ID" value="TTAC_0000260301-mRNA-1"/>
    <property type="gene ID" value="TTAC_0000260301"/>
</dbReference>
<reference evidence="1 2" key="2">
    <citation type="submission" date="2018-11" db="EMBL/GenBank/DDBJ databases">
        <authorList>
            <consortium name="Pathogen Informatics"/>
        </authorList>
    </citation>
    <scope>NUCLEOTIDE SEQUENCE [LARGE SCALE GENOMIC DNA]</scope>
</reference>
<gene>
    <name evidence="1" type="ORF">TTAC_LOCUS2588</name>
</gene>
<organism evidence="3">
    <name type="scientific">Hydatigena taeniaeformis</name>
    <name type="common">Feline tapeworm</name>
    <name type="synonym">Taenia taeniaeformis</name>
    <dbReference type="NCBI Taxonomy" id="6205"/>
    <lineage>
        <taxon>Eukaryota</taxon>
        <taxon>Metazoa</taxon>
        <taxon>Spiralia</taxon>
        <taxon>Lophotrochozoa</taxon>
        <taxon>Platyhelminthes</taxon>
        <taxon>Cestoda</taxon>
        <taxon>Eucestoda</taxon>
        <taxon>Cyclophyllidea</taxon>
        <taxon>Taeniidae</taxon>
        <taxon>Hydatigera</taxon>
    </lineage>
</organism>
<accession>A0A0R3WPB3</accession>
<name>A0A0R3WPB3_HYDTA</name>
<proteinExistence type="predicted"/>
<dbReference type="EMBL" id="UYWX01001250">
    <property type="protein sequence ID" value="VDM20580.1"/>
    <property type="molecule type" value="Genomic_DNA"/>
</dbReference>
<keyword evidence="2" id="KW-1185">Reference proteome</keyword>
<reference evidence="3" key="1">
    <citation type="submission" date="2017-02" db="UniProtKB">
        <authorList>
            <consortium name="WormBaseParasite"/>
        </authorList>
    </citation>
    <scope>IDENTIFICATION</scope>
</reference>
<dbReference type="Proteomes" id="UP000274429">
    <property type="component" value="Unassembled WGS sequence"/>
</dbReference>
<evidence type="ECO:0000313" key="2">
    <source>
        <dbReference type="Proteomes" id="UP000274429"/>
    </source>
</evidence>
<sequence>MDFGAIKGVLRSLREYIQTNPSLTTTDEAFALISEMADRVCETLGKIDARLNFEEVCGLICTIAGLELSLMRDRRPGQSLELEKRRICSSKEFCDRYRLKLLGRVISDRMRSSFVFEVTRTITEACTSTRLATASRTFSFSRNAASNGSVQFVLLYMRYFASASFGKFLTPDVSVTNEFADRTQAIIATACTAWLSTVGAAVGLATSGLLLSSVKLPSFVPISVAHLCEIVLDKLLPTILAFVMSSDTNDGESFTDIVLALFNPLINFFSGATENGSLAHQIVDIMVVRGNLVCGSDVQKHLKRMSSAITDLLVFRTLCDILCSVLQDTNLTIVNGKSSNAVDFLEEIVFTLTQFGKQFDSIIRQLADRIAEVAVQHSKIICIDTSSYQPVEKLLRALSIGEIDLASSADRRPEVGLSEWSFFMNELWKLFCATCPAGLARQMYTRVAAETLLHIVHVVANSTTKSGDEIKNMARLLYFFFLLRVHSKGFFSELKNGSFSMSFEPSNWLKIVDPRRFRQSSKEAQELLVMFRHFGSNPYFDPVTALKLTFFDDGELLKPLLHSSLWVNSEQSCPDRESIFAVYKACFELFAIADFKNNCYGNILAPLFESKDIGALAIESSSPYLVWFEAFIDFIADLMQPKMLRSAIKTKLIHL</sequence>